<gene>
    <name evidence="4" type="ORF">H6P81_009373</name>
</gene>
<dbReference type="PANTHER" id="PTHR33142:SF8">
    <property type="entry name" value="CYCLIN-DEPENDENT PROTEIN KINASE INHIBITOR SMR9"/>
    <property type="match status" value="1"/>
</dbReference>
<dbReference type="PANTHER" id="PTHR33142">
    <property type="entry name" value="CYCLIN-DEPENDENT PROTEIN KINASE INHIBITOR SMR13"/>
    <property type="match status" value="1"/>
</dbReference>
<protein>
    <recommendedName>
        <fullName evidence="6">Cyclin-dependent protein kinase inhibitor SMR9</fullName>
    </recommendedName>
</protein>
<sequence length="119" mass="13366">MAPARRKRRRTHYRNRVTGPKDAEESTKGHCVAEATTSPSTTTCPPVEIEEDNGGDDFSASGCSTPRAERYRIPKLLSCPPAPKKRRIALRCSPRKPISFFTPPELEVFFFFALRDISV</sequence>
<evidence type="ECO:0000313" key="4">
    <source>
        <dbReference type="EMBL" id="KAG9449408.1"/>
    </source>
</evidence>
<evidence type="ECO:0000256" key="2">
    <source>
        <dbReference type="ARBA" id="ARBA00023306"/>
    </source>
</evidence>
<dbReference type="GO" id="GO:0005634">
    <property type="term" value="C:nucleus"/>
    <property type="evidence" value="ECO:0007669"/>
    <property type="project" value="TreeGrafter"/>
</dbReference>
<reference evidence="4 5" key="1">
    <citation type="submission" date="2021-07" db="EMBL/GenBank/DDBJ databases">
        <title>The Aristolochia fimbriata genome: insights into angiosperm evolution, floral development and chemical biosynthesis.</title>
        <authorList>
            <person name="Jiao Y."/>
        </authorList>
    </citation>
    <scope>NUCLEOTIDE SEQUENCE [LARGE SCALE GENOMIC DNA]</scope>
    <source>
        <strain evidence="4">IBCAS-2021</strain>
        <tissue evidence="4">Leaf</tissue>
    </source>
</reference>
<keyword evidence="1" id="KW-0649">Protein kinase inhibitor</keyword>
<feature type="compositionally biased region" description="Low complexity" evidence="3">
    <location>
        <begin position="36"/>
        <end position="46"/>
    </location>
</feature>
<feature type="compositionally biased region" description="Basic residues" evidence="3">
    <location>
        <begin position="1"/>
        <end position="15"/>
    </location>
</feature>
<accession>A0AAV7EKR9</accession>
<evidence type="ECO:0008006" key="6">
    <source>
        <dbReference type="Google" id="ProtNLM"/>
    </source>
</evidence>
<proteinExistence type="predicted"/>
<evidence type="ECO:0000313" key="5">
    <source>
        <dbReference type="Proteomes" id="UP000825729"/>
    </source>
</evidence>
<comment type="caution">
    <text evidence="4">The sequence shown here is derived from an EMBL/GenBank/DDBJ whole genome shotgun (WGS) entry which is preliminary data.</text>
</comment>
<feature type="region of interest" description="Disordered" evidence="3">
    <location>
        <begin position="1"/>
        <end position="64"/>
    </location>
</feature>
<dbReference type="InterPro" id="IPR040389">
    <property type="entry name" value="SMR"/>
</dbReference>
<evidence type="ECO:0000256" key="1">
    <source>
        <dbReference type="ARBA" id="ARBA00023013"/>
    </source>
</evidence>
<dbReference type="Proteomes" id="UP000825729">
    <property type="component" value="Unassembled WGS sequence"/>
</dbReference>
<evidence type="ECO:0000256" key="3">
    <source>
        <dbReference type="SAM" id="MobiDB-lite"/>
    </source>
</evidence>
<dbReference type="AlphaFoldDB" id="A0AAV7EKR9"/>
<keyword evidence="5" id="KW-1185">Reference proteome</keyword>
<keyword evidence="2" id="KW-0131">Cell cycle</keyword>
<name>A0AAV7EKR9_ARIFI</name>
<dbReference type="GO" id="GO:0032875">
    <property type="term" value="P:regulation of DNA endoreduplication"/>
    <property type="evidence" value="ECO:0007669"/>
    <property type="project" value="InterPro"/>
</dbReference>
<dbReference type="EMBL" id="JAINDJ010000004">
    <property type="protein sequence ID" value="KAG9449408.1"/>
    <property type="molecule type" value="Genomic_DNA"/>
</dbReference>
<feature type="compositionally biased region" description="Basic and acidic residues" evidence="3">
    <location>
        <begin position="19"/>
        <end position="28"/>
    </location>
</feature>
<dbReference type="GO" id="GO:0004860">
    <property type="term" value="F:protein kinase inhibitor activity"/>
    <property type="evidence" value="ECO:0007669"/>
    <property type="project" value="UniProtKB-KW"/>
</dbReference>
<organism evidence="4 5">
    <name type="scientific">Aristolochia fimbriata</name>
    <name type="common">White veined hardy Dutchman's pipe vine</name>
    <dbReference type="NCBI Taxonomy" id="158543"/>
    <lineage>
        <taxon>Eukaryota</taxon>
        <taxon>Viridiplantae</taxon>
        <taxon>Streptophyta</taxon>
        <taxon>Embryophyta</taxon>
        <taxon>Tracheophyta</taxon>
        <taxon>Spermatophyta</taxon>
        <taxon>Magnoliopsida</taxon>
        <taxon>Magnoliidae</taxon>
        <taxon>Piperales</taxon>
        <taxon>Aristolochiaceae</taxon>
        <taxon>Aristolochia</taxon>
    </lineage>
</organism>